<comment type="caution">
    <text evidence="4">The sequence shown here is derived from an EMBL/GenBank/DDBJ whole genome shotgun (WGS) entry which is preliminary data.</text>
</comment>
<feature type="modified residue" description="4-aspartylphosphate" evidence="1">
    <location>
        <position position="13"/>
    </location>
</feature>
<dbReference type="Pfam" id="PF04397">
    <property type="entry name" value="LytTR"/>
    <property type="match status" value="1"/>
</dbReference>
<protein>
    <submittedName>
        <fullName evidence="4">LytTR family DNA-binding domain-containing protein</fullName>
    </submittedName>
</protein>
<name>A0ABP8M406_9BACT</name>
<dbReference type="PANTHER" id="PTHR37299">
    <property type="entry name" value="TRANSCRIPTIONAL REGULATOR-RELATED"/>
    <property type="match status" value="1"/>
</dbReference>
<evidence type="ECO:0000313" key="4">
    <source>
        <dbReference type="EMBL" id="GAA4442171.1"/>
    </source>
</evidence>
<dbReference type="InterPro" id="IPR011006">
    <property type="entry name" value="CheY-like_superfamily"/>
</dbReference>
<evidence type="ECO:0000313" key="5">
    <source>
        <dbReference type="Proteomes" id="UP001501508"/>
    </source>
</evidence>
<evidence type="ECO:0000256" key="1">
    <source>
        <dbReference type="PROSITE-ProRule" id="PRU00169"/>
    </source>
</evidence>
<keyword evidence="1" id="KW-0597">Phosphoprotein</keyword>
<organism evidence="4 5">
    <name type="scientific">Ravibacter arvi</name>
    <dbReference type="NCBI Taxonomy" id="2051041"/>
    <lineage>
        <taxon>Bacteria</taxon>
        <taxon>Pseudomonadati</taxon>
        <taxon>Bacteroidota</taxon>
        <taxon>Cytophagia</taxon>
        <taxon>Cytophagales</taxon>
        <taxon>Spirosomataceae</taxon>
        <taxon>Ravibacter</taxon>
    </lineage>
</organism>
<keyword evidence="4" id="KW-0238">DNA-binding</keyword>
<keyword evidence="5" id="KW-1185">Reference proteome</keyword>
<dbReference type="Gene3D" id="3.40.50.2300">
    <property type="match status" value="1"/>
</dbReference>
<feature type="domain" description="Response regulatory" evidence="2">
    <location>
        <begin position="1"/>
        <end position="74"/>
    </location>
</feature>
<dbReference type="SMART" id="SM00850">
    <property type="entry name" value="LytTR"/>
    <property type="match status" value="1"/>
</dbReference>
<dbReference type="InterPro" id="IPR007492">
    <property type="entry name" value="LytTR_DNA-bd_dom"/>
</dbReference>
<dbReference type="Proteomes" id="UP001501508">
    <property type="component" value="Unassembled WGS sequence"/>
</dbReference>
<sequence>MVVVKMPDIIFLDVEMPGLSGLDLLKAMPLPRPHIILVTAFREYALEAFEYEVAGFLLKPVSRERFLKTVLKITIRYPQDFLALEAPNMESGQHATTGSRSGAYNDNLQSQGFIWVRSNGKFHRIPHWKILAVEALKDYIKIYMTQASGMLLVRENIGRMEQRLPGSDFIRIHRSFIINRHQVKTIEGNMVTMEGGEKYQISDSQRRDIIVKLLTRE</sequence>
<dbReference type="EMBL" id="BAABEY010000026">
    <property type="protein sequence ID" value="GAA4442171.1"/>
    <property type="molecule type" value="Genomic_DNA"/>
</dbReference>
<dbReference type="InterPro" id="IPR001789">
    <property type="entry name" value="Sig_transdc_resp-reg_receiver"/>
</dbReference>
<feature type="domain" description="HTH LytTR-type" evidence="3">
    <location>
        <begin position="114"/>
        <end position="187"/>
    </location>
</feature>
<dbReference type="GO" id="GO:0003677">
    <property type="term" value="F:DNA binding"/>
    <property type="evidence" value="ECO:0007669"/>
    <property type="project" value="UniProtKB-KW"/>
</dbReference>
<dbReference type="PROSITE" id="PS50110">
    <property type="entry name" value="RESPONSE_REGULATORY"/>
    <property type="match status" value="1"/>
</dbReference>
<dbReference type="Gene3D" id="2.40.50.1020">
    <property type="entry name" value="LytTr DNA-binding domain"/>
    <property type="match status" value="1"/>
</dbReference>
<reference evidence="5" key="1">
    <citation type="journal article" date="2019" name="Int. J. Syst. Evol. Microbiol.">
        <title>The Global Catalogue of Microorganisms (GCM) 10K type strain sequencing project: providing services to taxonomists for standard genome sequencing and annotation.</title>
        <authorList>
            <consortium name="The Broad Institute Genomics Platform"/>
            <consortium name="The Broad Institute Genome Sequencing Center for Infectious Disease"/>
            <person name="Wu L."/>
            <person name="Ma J."/>
        </authorList>
    </citation>
    <scope>NUCLEOTIDE SEQUENCE [LARGE SCALE GENOMIC DNA]</scope>
    <source>
        <strain evidence="5">JCM 31920</strain>
    </source>
</reference>
<dbReference type="PROSITE" id="PS50930">
    <property type="entry name" value="HTH_LYTTR"/>
    <property type="match status" value="1"/>
</dbReference>
<proteinExistence type="predicted"/>
<gene>
    <name evidence="4" type="ORF">GCM10023091_28470</name>
</gene>
<dbReference type="Pfam" id="PF00072">
    <property type="entry name" value="Response_reg"/>
    <property type="match status" value="1"/>
</dbReference>
<evidence type="ECO:0000259" key="3">
    <source>
        <dbReference type="PROSITE" id="PS50930"/>
    </source>
</evidence>
<dbReference type="InterPro" id="IPR046947">
    <property type="entry name" value="LytR-like"/>
</dbReference>
<accession>A0ABP8M406</accession>
<dbReference type="SUPFAM" id="SSF52172">
    <property type="entry name" value="CheY-like"/>
    <property type="match status" value="1"/>
</dbReference>
<dbReference type="PANTHER" id="PTHR37299:SF1">
    <property type="entry name" value="STAGE 0 SPORULATION PROTEIN A HOMOLOG"/>
    <property type="match status" value="1"/>
</dbReference>
<evidence type="ECO:0000259" key="2">
    <source>
        <dbReference type="PROSITE" id="PS50110"/>
    </source>
</evidence>